<dbReference type="AlphaFoldDB" id="A0A5N6T2I6"/>
<gene>
    <name evidence="2" type="ORF">BDV38DRAFT_279990</name>
</gene>
<evidence type="ECO:0000313" key="3">
    <source>
        <dbReference type="Proteomes" id="UP000325672"/>
    </source>
</evidence>
<dbReference type="Proteomes" id="UP000325672">
    <property type="component" value="Unassembled WGS sequence"/>
</dbReference>
<dbReference type="OrthoDB" id="4447703at2759"/>
<keyword evidence="3" id="KW-1185">Reference proteome</keyword>
<feature type="signal peptide" evidence="1">
    <location>
        <begin position="1"/>
        <end position="15"/>
    </location>
</feature>
<accession>A0A5N6T2I6</accession>
<name>A0A5N6T2I6_ASPPS</name>
<sequence length="341" mass="37787">MGPLLFFLLLPLTYGYHLFEYSGNECNGAPVLNYRLAGPSACQKLSYGTAESVLVKIDNVHDELYDVAFYDEEDCGGEVVSVIHNTNGCIDLYAMPGYTARSVRVQKHVTGKRDRRSQADPLLNYQIGGRDQPVTPIRKGVFVSYNSSNIDSEGTFQDDIIHEFYPFTQEEADEVAAIRTTEYQLESNFTVTKYTSPALDTRNFVLAKCFEHPLCASHALNIAIKTNQLALAMGRVLSNTPWTAYRNEAFLNLGAVSSAWTIYSAFSTSGTQDMSCDTEKTTGALVRDILLRESSHTQDLTNALFTICGNNHTCFRAAMRLYLDNDPETNQDGCGACTTCV</sequence>
<evidence type="ECO:0000313" key="2">
    <source>
        <dbReference type="EMBL" id="KAE8140489.1"/>
    </source>
</evidence>
<evidence type="ECO:0000256" key="1">
    <source>
        <dbReference type="SAM" id="SignalP"/>
    </source>
</evidence>
<dbReference type="EMBL" id="ML743561">
    <property type="protein sequence ID" value="KAE8140489.1"/>
    <property type="molecule type" value="Genomic_DNA"/>
</dbReference>
<keyword evidence="1" id="KW-0732">Signal</keyword>
<reference evidence="2 3" key="1">
    <citation type="submission" date="2019-04" db="EMBL/GenBank/DDBJ databases">
        <title>Friends and foes A comparative genomics study of 23 Aspergillus species from section Flavi.</title>
        <authorList>
            <consortium name="DOE Joint Genome Institute"/>
            <person name="Kjaerbolling I."/>
            <person name="Vesth T."/>
            <person name="Frisvad J.C."/>
            <person name="Nybo J.L."/>
            <person name="Theobald S."/>
            <person name="Kildgaard S."/>
            <person name="Isbrandt T."/>
            <person name="Kuo A."/>
            <person name="Sato A."/>
            <person name="Lyhne E.K."/>
            <person name="Kogle M.E."/>
            <person name="Wiebenga A."/>
            <person name="Kun R.S."/>
            <person name="Lubbers R.J."/>
            <person name="Makela M.R."/>
            <person name="Barry K."/>
            <person name="Chovatia M."/>
            <person name="Clum A."/>
            <person name="Daum C."/>
            <person name="Haridas S."/>
            <person name="He G."/>
            <person name="LaButti K."/>
            <person name="Lipzen A."/>
            <person name="Mondo S."/>
            <person name="Riley R."/>
            <person name="Salamov A."/>
            <person name="Simmons B.A."/>
            <person name="Magnuson J.K."/>
            <person name="Henrissat B."/>
            <person name="Mortensen U.H."/>
            <person name="Larsen T.O."/>
            <person name="Devries R.P."/>
            <person name="Grigoriev I.V."/>
            <person name="Machida M."/>
            <person name="Baker S.E."/>
            <person name="Andersen M.R."/>
        </authorList>
    </citation>
    <scope>NUCLEOTIDE SEQUENCE [LARGE SCALE GENOMIC DNA]</scope>
    <source>
        <strain evidence="2 3">CBS 117625</strain>
    </source>
</reference>
<dbReference type="RefSeq" id="XP_031916552.1">
    <property type="nucleotide sequence ID" value="XM_032059186.1"/>
</dbReference>
<feature type="chain" id="PRO_5024946442" evidence="1">
    <location>
        <begin position="16"/>
        <end position="341"/>
    </location>
</feature>
<proteinExistence type="predicted"/>
<organism evidence="2 3">
    <name type="scientific">Aspergillus pseudotamarii</name>
    <dbReference type="NCBI Taxonomy" id="132259"/>
    <lineage>
        <taxon>Eukaryota</taxon>
        <taxon>Fungi</taxon>
        <taxon>Dikarya</taxon>
        <taxon>Ascomycota</taxon>
        <taxon>Pezizomycotina</taxon>
        <taxon>Eurotiomycetes</taxon>
        <taxon>Eurotiomycetidae</taxon>
        <taxon>Eurotiales</taxon>
        <taxon>Aspergillaceae</taxon>
        <taxon>Aspergillus</taxon>
        <taxon>Aspergillus subgen. Circumdati</taxon>
    </lineage>
</organism>
<dbReference type="GeneID" id="43643396"/>
<protein>
    <submittedName>
        <fullName evidence="2">Uncharacterized protein</fullName>
    </submittedName>
</protein>